<keyword evidence="2" id="KW-1185">Reference proteome</keyword>
<protein>
    <submittedName>
        <fullName evidence="1">Uncharacterized protein</fullName>
    </submittedName>
</protein>
<dbReference type="RefSeq" id="WP_085271863.1">
    <property type="nucleotide sequence ID" value="NZ_AP022614.1"/>
</dbReference>
<organism evidence="1 2">
    <name type="scientific">Mycobacterium parmense</name>
    <dbReference type="NCBI Taxonomy" id="185642"/>
    <lineage>
        <taxon>Bacteria</taxon>
        <taxon>Bacillati</taxon>
        <taxon>Actinomycetota</taxon>
        <taxon>Actinomycetes</taxon>
        <taxon>Mycobacteriales</taxon>
        <taxon>Mycobacteriaceae</taxon>
        <taxon>Mycobacterium</taxon>
        <taxon>Mycobacterium simiae complex</taxon>
    </lineage>
</organism>
<sequence length="165" mass="18490">MTPQRLEIPKSQWSVSDISAVRDALSEAGADPERARSWCGSVELVFDEVPPGHPYRDPAIVAFLEKAYSEIPHLLYFLNPDRSTGVLDTFYAAMGALDHTPLGVWVLWSDELAEVFFQRLTDAAEFAIRQGDDWVAVVESYEYDAAQTRFTEIRELLIARGALPA</sequence>
<evidence type="ECO:0000313" key="2">
    <source>
        <dbReference type="Proteomes" id="UP000467105"/>
    </source>
</evidence>
<accession>A0A7I7YX83</accession>
<proteinExistence type="predicted"/>
<dbReference type="EMBL" id="AP022614">
    <property type="protein sequence ID" value="BBZ45907.1"/>
    <property type="molecule type" value="Genomic_DNA"/>
</dbReference>
<name>A0A7I7YX83_9MYCO</name>
<dbReference type="OrthoDB" id="4750958at2"/>
<reference evidence="1 2" key="1">
    <citation type="journal article" date="2019" name="Emerg. Microbes Infect.">
        <title>Comprehensive subspecies identification of 175 nontuberculous mycobacteria species based on 7547 genomic profiles.</title>
        <authorList>
            <person name="Matsumoto Y."/>
            <person name="Kinjo T."/>
            <person name="Motooka D."/>
            <person name="Nabeya D."/>
            <person name="Jung N."/>
            <person name="Uechi K."/>
            <person name="Horii T."/>
            <person name="Iida T."/>
            <person name="Fujita J."/>
            <person name="Nakamura S."/>
        </authorList>
    </citation>
    <scope>NUCLEOTIDE SEQUENCE [LARGE SCALE GENOMIC DNA]</scope>
    <source>
        <strain evidence="1 2">JCM 14742</strain>
    </source>
</reference>
<dbReference type="Proteomes" id="UP000467105">
    <property type="component" value="Chromosome"/>
</dbReference>
<dbReference type="AlphaFoldDB" id="A0A7I7YX83"/>
<gene>
    <name evidence="1" type="ORF">MPRM_31880</name>
</gene>
<evidence type="ECO:0000313" key="1">
    <source>
        <dbReference type="EMBL" id="BBZ45907.1"/>
    </source>
</evidence>